<dbReference type="EMBL" id="JAPQKN010000002">
    <property type="protein sequence ID" value="KAJ5167654.1"/>
    <property type="molecule type" value="Genomic_DNA"/>
</dbReference>
<protein>
    <submittedName>
        <fullName evidence="2">SEC14 cytosolic factor</fullName>
    </submittedName>
</protein>
<evidence type="ECO:0000259" key="1">
    <source>
        <dbReference type="PROSITE" id="PS50191"/>
    </source>
</evidence>
<evidence type="ECO:0000313" key="2">
    <source>
        <dbReference type="EMBL" id="KAJ5167654.1"/>
    </source>
</evidence>
<dbReference type="Pfam" id="PF00650">
    <property type="entry name" value="CRAL_TRIO"/>
    <property type="match status" value="1"/>
</dbReference>
<dbReference type="Gene3D" id="1.10.8.20">
    <property type="entry name" value="N-terminal domain of phosphatidylinositol transfer protein sec14p"/>
    <property type="match status" value="1"/>
</dbReference>
<dbReference type="OrthoDB" id="30289at2759"/>
<reference evidence="2" key="2">
    <citation type="journal article" date="2023" name="IMA Fungus">
        <title>Comparative genomic study of the Penicillium genus elucidates a diverse pangenome and 15 lateral gene transfer events.</title>
        <authorList>
            <person name="Petersen C."/>
            <person name="Sorensen T."/>
            <person name="Nielsen M.R."/>
            <person name="Sondergaard T.E."/>
            <person name="Sorensen J.L."/>
            <person name="Fitzpatrick D.A."/>
            <person name="Frisvad J.C."/>
            <person name="Nielsen K.L."/>
        </authorList>
    </citation>
    <scope>NUCLEOTIDE SEQUENCE</scope>
    <source>
        <strain evidence="2">IBT 26290</strain>
    </source>
</reference>
<dbReference type="PANTHER" id="PTHR45657">
    <property type="entry name" value="CRAL-TRIO DOMAIN-CONTAINING PROTEIN YKL091C-RELATED"/>
    <property type="match status" value="1"/>
</dbReference>
<reference evidence="2" key="1">
    <citation type="submission" date="2022-11" db="EMBL/GenBank/DDBJ databases">
        <authorList>
            <person name="Petersen C."/>
        </authorList>
    </citation>
    <scope>NUCLEOTIDE SEQUENCE</scope>
    <source>
        <strain evidence="2">IBT 26290</strain>
    </source>
</reference>
<comment type="caution">
    <text evidence="2">The sequence shown here is derived from an EMBL/GenBank/DDBJ whole genome shotgun (WGS) entry which is preliminary data.</text>
</comment>
<dbReference type="PROSITE" id="PS50191">
    <property type="entry name" value="CRAL_TRIO"/>
    <property type="match status" value="1"/>
</dbReference>
<dbReference type="InterPro" id="IPR011074">
    <property type="entry name" value="CRAL/TRIO_N_dom"/>
</dbReference>
<accession>A0A9W9I460</accession>
<gene>
    <name evidence="2" type="ORF">N7482_003248</name>
</gene>
<dbReference type="SMART" id="SM01100">
    <property type="entry name" value="CRAL_TRIO_N"/>
    <property type="match status" value="1"/>
</dbReference>
<dbReference type="CDD" id="cd00170">
    <property type="entry name" value="SEC14"/>
    <property type="match status" value="1"/>
</dbReference>
<dbReference type="Proteomes" id="UP001149163">
    <property type="component" value="Unassembled WGS sequence"/>
</dbReference>
<dbReference type="InterPro" id="IPR036865">
    <property type="entry name" value="CRAL-TRIO_dom_sf"/>
</dbReference>
<dbReference type="SUPFAM" id="SSF46938">
    <property type="entry name" value="CRAL/TRIO N-terminal domain"/>
    <property type="match status" value="1"/>
</dbReference>
<keyword evidence="3" id="KW-1185">Reference proteome</keyword>
<evidence type="ECO:0000313" key="3">
    <source>
        <dbReference type="Proteomes" id="UP001149163"/>
    </source>
</evidence>
<sequence length="386" mass="44122">MAIQTEIFSNLPEQHLSALETFWKLCNEEGLLARPTGLSENEAQDGLNDETTLLRYLRARRFDPDQSLKQFQQATITHRNNRIPIRYNEIDVLEFETARFLYPHWCGRRTKEGLPICLFDFGHLNRSTLAAYEKTRGTDLGTDTSLTATQRASLAHDYLTRFVFPLCSMMKDRPRPGVPITSAIYLVDLRTFTMKQGWDIKNYTSDIAQLLMMGYPEIIDRLFVLNAPSYFGWMWGIMRKWLDQGTVDKVVIVPASEMMPTLTKYIDTESIPSRFGGEFAWEHGTPLDLDVRIQSGLEWKEEWKEEGKLPPGPMKWVLDESGRKTAIAVGSIEGITRTTSIAQMKVADEAMRVGDPEKNIRMTDLERTSDVAIATLPLRDENNGDN</sequence>
<dbReference type="Pfam" id="PF03765">
    <property type="entry name" value="CRAL_TRIO_N"/>
    <property type="match status" value="1"/>
</dbReference>
<dbReference type="SUPFAM" id="SSF52087">
    <property type="entry name" value="CRAL/TRIO domain"/>
    <property type="match status" value="1"/>
</dbReference>
<dbReference type="GeneID" id="81424549"/>
<dbReference type="SMART" id="SM00516">
    <property type="entry name" value="SEC14"/>
    <property type="match status" value="1"/>
</dbReference>
<dbReference type="RefSeq" id="XP_056544115.1">
    <property type="nucleotide sequence ID" value="XM_056685373.1"/>
</dbReference>
<organism evidence="2 3">
    <name type="scientific">Penicillium canariense</name>
    <dbReference type="NCBI Taxonomy" id="189055"/>
    <lineage>
        <taxon>Eukaryota</taxon>
        <taxon>Fungi</taxon>
        <taxon>Dikarya</taxon>
        <taxon>Ascomycota</taxon>
        <taxon>Pezizomycotina</taxon>
        <taxon>Eurotiomycetes</taxon>
        <taxon>Eurotiomycetidae</taxon>
        <taxon>Eurotiales</taxon>
        <taxon>Aspergillaceae</taxon>
        <taxon>Penicillium</taxon>
    </lineage>
</organism>
<dbReference type="InterPro" id="IPR036273">
    <property type="entry name" value="CRAL/TRIO_N_dom_sf"/>
</dbReference>
<dbReference type="PANTHER" id="PTHR45657:SF20">
    <property type="entry name" value="CRAL_TRIO DOMAIN PROTEIN (AFU_ORTHOLOGUE AFUA_5G00680)"/>
    <property type="match status" value="1"/>
</dbReference>
<name>A0A9W9I460_9EURO</name>
<dbReference type="Gene3D" id="3.40.525.10">
    <property type="entry name" value="CRAL-TRIO lipid binding domain"/>
    <property type="match status" value="1"/>
</dbReference>
<feature type="domain" description="CRAL-TRIO" evidence="1">
    <location>
        <begin position="89"/>
        <end position="283"/>
    </location>
</feature>
<dbReference type="AlphaFoldDB" id="A0A9W9I460"/>
<dbReference type="InterPro" id="IPR051026">
    <property type="entry name" value="PI/PC_transfer"/>
</dbReference>
<proteinExistence type="predicted"/>
<dbReference type="InterPro" id="IPR001251">
    <property type="entry name" value="CRAL-TRIO_dom"/>
</dbReference>